<feature type="domain" description="Peptidase S1" evidence="10">
    <location>
        <begin position="61"/>
        <end position="318"/>
    </location>
</feature>
<keyword evidence="4 8" id="KW-0720">Serine protease</keyword>
<dbReference type="FunFam" id="2.40.10.10:FF:000028">
    <property type="entry name" value="Serine protease easter"/>
    <property type="match status" value="1"/>
</dbReference>
<dbReference type="InterPro" id="IPR001254">
    <property type="entry name" value="Trypsin_dom"/>
</dbReference>
<evidence type="ECO:0000313" key="11">
    <source>
        <dbReference type="EMBL" id="KAG8224095.1"/>
    </source>
</evidence>
<dbReference type="FunFam" id="2.40.10.10:FF:000002">
    <property type="entry name" value="Transmembrane protease serine"/>
    <property type="match status" value="1"/>
</dbReference>
<name>A0A8K0JWQ8_LADFU</name>
<gene>
    <name evidence="11" type="ORF">J437_LFUL001789</name>
</gene>
<accession>A0A8K0JWQ8</accession>
<comment type="similarity">
    <text evidence="7">Belongs to the peptidase S1 family. CLIP subfamily.</text>
</comment>
<keyword evidence="3 8" id="KW-0378">Hydrolase</keyword>
<dbReference type="InterPro" id="IPR001314">
    <property type="entry name" value="Peptidase_S1A"/>
</dbReference>
<sequence length="401" mass="44222">MAGNKENAQPFLNVSRYIKRKRIGVSEAAVKNTPCVVQRQRCNYYKSACPCSRMPDGAGGFIGGVSANPYELPHMAAIGYGPQDDIVWQCGGSLISENYVLTAAHCLNDGRHPAAWVSLGTVIIQDKIRENVNVSIKGQTHPVLDRIVHPEYKSPEKYNDIALLKIGTALESDALSTLNDKIHPACLQTSSVLPYDITSSGWGRLGPFDDPTPFLQKGFLNIYDSSECNKTFELEIRTTNLLQKGIHDSQVCAGRIEGGVDTCQGDSGGPLQSHGHEGSCLIVVVGVTSFGKICGQKNNLGVYTRVTYYLDWIEEIVWKHRNTCLVDDENYGECLPLSKCTHIHEHVRRGYRPAQCGYDREEPIVCCPSPYQEIWVPPPRMSNQPAKSRAPGEAAKLCKKT</sequence>
<dbReference type="AlphaFoldDB" id="A0A8K0JWQ8"/>
<dbReference type="SMART" id="SM00680">
    <property type="entry name" value="CLIP"/>
    <property type="match status" value="1"/>
</dbReference>
<reference evidence="11" key="2">
    <citation type="submission" date="2017-10" db="EMBL/GenBank/DDBJ databases">
        <title>Ladona fulva Genome sequencing and assembly.</title>
        <authorList>
            <person name="Murali S."/>
            <person name="Richards S."/>
            <person name="Bandaranaike D."/>
            <person name="Bellair M."/>
            <person name="Blankenburg K."/>
            <person name="Chao H."/>
            <person name="Dinh H."/>
            <person name="Doddapaneni H."/>
            <person name="Dugan-Rocha S."/>
            <person name="Elkadiri S."/>
            <person name="Gnanaolivu R."/>
            <person name="Hernandez B."/>
            <person name="Skinner E."/>
            <person name="Javaid M."/>
            <person name="Lee S."/>
            <person name="Li M."/>
            <person name="Ming W."/>
            <person name="Munidasa M."/>
            <person name="Muniz J."/>
            <person name="Nguyen L."/>
            <person name="Hughes D."/>
            <person name="Osuji N."/>
            <person name="Pu L.-L."/>
            <person name="Puazo M."/>
            <person name="Qu C."/>
            <person name="Quiroz J."/>
            <person name="Raj R."/>
            <person name="Weissenberger G."/>
            <person name="Xin Y."/>
            <person name="Zou X."/>
            <person name="Han Y."/>
            <person name="Worley K."/>
            <person name="Muzny D."/>
            <person name="Gibbs R."/>
        </authorList>
    </citation>
    <scope>NUCLEOTIDE SEQUENCE</scope>
    <source>
        <strain evidence="11">Sampled in the wild</strain>
    </source>
</reference>
<dbReference type="InterPro" id="IPR009003">
    <property type="entry name" value="Peptidase_S1_PA"/>
</dbReference>
<dbReference type="PROSITE" id="PS50240">
    <property type="entry name" value="TRYPSIN_DOM"/>
    <property type="match status" value="1"/>
</dbReference>
<dbReference type="SUPFAM" id="SSF50494">
    <property type="entry name" value="Trypsin-like serine proteases"/>
    <property type="match status" value="1"/>
</dbReference>
<evidence type="ECO:0000259" key="10">
    <source>
        <dbReference type="PROSITE" id="PS50240"/>
    </source>
</evidence>
<dbReference type="CDD" id="cd00190">
    <property type="entry name" value="Tryp_SPc"/>
    <property type="match status" value="1"/>
</dbReference>
<dbReference type="InterPro" id="IPR043504">
    <property type="entry name" value="Peptidase_S1_PA_chymotrypsin"/>
</dbReference>
<dbReference type="Gene3D" id="3.30.1640.30">
    <property type="match status" value="1"/>
</dbReference>
<dbReference type="InterPro" id="IPR051333">
    <property type="entry name" value="CLIP_Serine_Protease"/>
</dbReference>
<evidence type="ECO:0000256" key="3">
    <source>
        <dbReference type="ARBA" id="ARBA00022801"/>
    </source>
</evidence>
<dbReference type="InterPro" id="IPR022700">
    <property type="entry name" value="CLIP"/>
</dbReference>
<dbReference type="PROSITE" id="PS00134">
    <property type="entry name" value="TRYPSIN_HIS"/>
    <property type="match status" value="1"/>
</dbReference>
<evidence type="ECO:0000256" key="9">
    <source>
        <dbReference type="SAM" id="MobiDB-lite"/>
    </source>
</evidence>
<dbReference type="Pfam" id="PF00089">
    <property type="entry name" value="Trypsin"/>
    <property type="match status" value="1"/>
</dbReference>
<keyword evidence="1 8" id="KW-0645">Protease</keyword>
<evidence type="ECO:0000256" key="7">
    <source>
        <dbReference type="ARBA" id="ARBA00024195"/>
    </source>
</evidence>
<dbReference type="InterPro" id="IPR033116">
    <property type="entry name" value="TRYPSIN_SER"/>
</dbReference>
<dbReference type="Gene3D" id="2.40.10.10">
    <property type="entry name" value="Trypsin-like serine proteases"/>
    <property type="match status" value="2"/>
</dbReference>
<organism evidence="11 12">
    <name type="scientific">Ladona fulva</name>
    <name type="common">Scarce chaser dragonfly</name>
    <name type="synonym">Libellula fulva</name>
    <dbReference type="NCBI Taxonomy" id="123851"/>
    <lineage>
        <taxon>Eukaryota</taxon>
        <taxon>Metazoa</taxon>
        <taxon>Ecdysozoa</taxon>
        <taxon>Arthropoda</taxon>
        <taxon>Hexapoda</taxon>
        <taxon>Insecta</taxon>
        <taxon>Pterygota</taxon>
        <taxon>Palaeoptera</taxon>
        <taxon>Odonata</taxon>
        <taxon>Epiprocta</taxon>
        <taxon>Anisoptera</taxon>
        <taxon>Libelluloidea</taxon>
        <taxon>Libellulidae</taxon>
        <taxon>Ladona</taxon>
    </lineage>
</organism>
<dbReference type="PANTHER" id="PTHR24260:SF147">
    <property type="entry name" value="EG:BACR7A4.3 PROTEIN-RELATED"/>
    <property type="match status" value="1"/>
</dbReference>
<dbReference type="OrthoDB" id="6339452at2759"/>
<keyword evidence="2" id="KW-0732">Signal</keyword>
<evidence type="ECO:0000256" key="1">
    <source>
        <dbReference type="ARBA" id="ARBA00022670"/>
    </source>
</evidence>
<dbReference type="InterPro" id="IPR038565">
    <property type="entry name" value="CLIP_sf"/>
</dbReference>
<evidence type="ECO:0000256" key="5">
    <source>
        <dbReference type="ARBA" id="ARBA00023157"/>
    </source>
</evidence>
<keyword evidence="12" id="KW-1185">Reference proteome</keyword>
<dbReference type="SMART" id="SM00020">
    <property type="entry name" value="Tryp_SPc"/>
    <property type="match status" value="1"/>
</dbReference>
<dbReference type="GO" id="GO:0006508">
    <property type="term" value="P:proteolysis"/>
    <property type="evidence" value="ECO:0007669"/>
    <property type="project" value="UniProtKB-KW"/>
</dbReference>
<reference evidence="11" key="1">
    <citation type="submission" date="2013-04" db="EMBL/GenBank/DDBJ databases">
        <authorList>
            <person name="Qu J."/>
            <person name="Murali S.C."/>
            <person name="Bandaranaike D."/>
            <person name="Bellair M."/>
            <person name="Blankenburg K."/>
            <person name="Chao H."/>
            <person name="Dinh H."/>
            <person name="Doddapaneni H."/>
            <person name="Downs B."/>
            <person name="Dugan-Rocha S."/>
            <person name="Elkadiri S."/>
            <person name="Gnanaolivu R.D."/>
            <person name="Hernandez B."/>
            <person name="Javaid M."/>
            <person name="Jayaseelan J.C."/>
            <person name="Lee S."/>
            <person name="Li M."/>
            <person name="Ming W."/>
            <person name="Munidasa M."/>
            <person name="Muniz J."/>
            <person name="Nguyen L."/>
            <person name="Ongeri F."/>
            <person name="Osuji N."/>
            <person name="Pu L.-L."/>
            <person name="Puazo M."/>
            <person name="Qu C."/>
            <person name="Quiroz J."/>
            <person name="Raj R."/>
            <person name="Weissenberger G."/>
            <person name="Xin Y."/>
            <person name="Zou X."/>
            <person name="Han Y."/>
            <person name="Richards S."/>
            <person name="Worley K."/>
            <person name="Muzny D."/>
            <person name="Gibbs R."/>
        </authorList>
    </citation>
    <scope>NUCLEOTIDE SEQUENCE</scope>
    <source>
        <strain evidence="11">Sampled in the wild</strain>
    </source>
</reference>
<dbReference type="GO" id="GO:0004252">
    <property type="term" value="F:serine-type endopeptidase activity"/>
    <property type="evidence" value="ECO:0007669"/>
    <property type="project" value="InterPro"/>
</dbReference>
<evidence type="ECO:0000313" key="12">
    <source>
        <dbReference type="Proteomes" id="UP000792457"/>
    </source>
</evidence>
<comment type="caution">
    <text evidence="11">The sequence shown here is derived from an EMBL/GenBank/DDBJ whole genome shotgun (WGS) entry which is preliminary data.</text>
</comment>
<keyword evidence="5" id="KW-1015">Disulfide bond</keyword>
<dbReference type="PRINTS" id="PR00722">
    <property type="entry name" value="CHYMOTRYPSIN"/>
</dbReference>
<proteinExistence type="inferred from homology"/>
<protein>
    <recommendedName>
        <fullName evidence="10">Peptidase S1 domain-containing protein</fullName>
    </recommendedName>
</protein>
<evidence type="ECO:0000256" key="2">
    <source>
        <dbReference type="ARBA" id="ARBA00022729"/>
    </source>
</evidence>
<dbReference type="Proteomes" id="UP000792457">
    <property type="component" value="Unassembled WGS sequence"/>
</dbReference>
<dbReference type="InterPro" id="IPR018114">
    <property type="entry name" value="TRYPSIN_HIS"/>
</dbReference>
<evidence type="ECO:0000256" key="8">
    <source>
        <dbReference type="RuleBase" id="RU363034"/>
    </source>
</evidence>
<dbReference type="PROSITE" id="PS00135">
    <property type="entry name" value="TRYPSIN_SER"/>
    <property type="match status" value="1"/>
</dbReference>
<feature type="region of interest" description="Disordered" evidence="9">
    <location>
        <begin position="378"/>
        <end position="401"/>
    </location>
</feature>
<keyword evidence="6" id="KW-0325">Glycoprotein</keyword>
<evidence type="ECO:0000256" key="4">
    <source>
        <dbReference type="ARBA" id="ARBA00022825"/>
    </source>
</evidence>
<dbReference type="PANTHER" id="PTHR24260">
    <property type="match status" value="1"/>
</dbReference>
<dbReference type="EMBL" id="KZ308184">
    <property type="protein sequence ID" value="KAG8224095.1"/>
    <property type="molecule type" value="Genomic_DNA"/>
</dbReference>
<evidence type="ECO:0000256" key="6">
    <source>
        <dbReference type="ARBA" id="ARBA00023180"/>
    </source>
</evidence>